<accession>A0ABV6CQE6</accession>
<dbReference type="EMBL" id="JBHLWQ010000178">
    <property type="protein sequence ID" value="MFC0202226.1"/>
    <property type="molecule type" value="Genomic_DNA"/>
</dbReference>
<evidence type="ECO:0000313" key="2">
    <source>
        <dbReference type="Proteomes" id="UP001589795"/>
    </source>
</evidence>
<organism evidence="1 2">
    <name type="scientific">Paracoccus rhizosphaerae</name>
    <dbReference type="NCBI Taxonomy" id="1133347"/>
    <lineage>
        <taxon>Bacteria</taxon>
        <taxon>Pseudomonadati</taxon>
        <taxon>Pseudomonadota</taxon>
        <taxon>Alphaproteobacteria</taxon>
        <taxon>Rhodobacterales</taxon>
        <taxon>Paracoccaceae</taxon>
        <taxon>Paracoccus</taxon>
    </lineage>
</organism>
<evidence type="ECO:0008006" key="3">
    <source>
        <dbReference type="Google" id="ProtNLM"/>
    </source>
</evidence>
<comment type="caution">
    <text evidence="1">The sequence shown here is derived from an EMBL/GenBank/DDBJ whole genome shotgun (WGS) entry which is preliminary data.</text>
</comment>
<dbReference type="Proteomes" id="UP001589795">
    <property type="component" value="Unassembled WGS sequence"/>
</dbReference>
<proteinExistence type="predicted"/>
<dbReference type="RefSeq" id="WP_265506688.1">
    <property type="nucleotide sequence ID" value="NZ_JAOTBE010000016.1"/>
</dbReference>
<protein>
    <recommendedName>
        <fullName evidence="3">Transglycosylase SLT domain-containing protein</fullName>
    </recommendedName>
</protein>
<sequence>MATTAPLPFPPTRMTVCKIRDWQIAAARQQPSAAIGLLQIVGDTYRSLIDQVNLSFITRFNRRTQPNRAQDPAVVSP</sequence>
<reference evidence="1 2" key="1">
    <citation type="submission" date="2024-09" db="EMBL/GenBank/DDBJ databases">
        <authorList>
            <person name="Sun Q."/>
            <person name="Mori K."/>
        </authorList>
    </citation>
    <scope>NUCLEOTIDE SEQUENCE [LARGE SCALE GENOMIC DNA]</scope>
    <source>
        <strain evidence="1 2">CCM 7904</strain>
    </source>
</reference>
<keyword evidence="2" id="KW-1185">Reference proteome</keyword>
<gene>
    <name evidence="1" type="ORF">ACFFIZ_18405</name>
</gene>
<evidence type="ECO:0000313" key="1">
    <source>
        <dbReference type="EMBL" id="MFC0202226.1"/>
    </source>
</evidence>
<name>A0ABV6CQE6_9RHOB</name>